<dbReference type="EMBL" id="CAEZYZ010000295">
    <property type="protein sequence ID" value="CAB4763427.1"/>
    <property type="molecule type" value="Genomic_DNA"/>
</dbReference>
<sequence length="374" mass="39729">MAESFLPRVNGVSNTVRQVVARLGAQGRECIVIAPDFCLDDHVEGVPVVRMKSLQLPGVPDVDVAFGRAAPIAGILDDFGACVVHLASPFILGARAQSAAESLGIPTVAVFQTDVAGFARHYRLGPLTGIADAMIGRIHRRATMTLAPSRSSADYLHGLGVRRIRSWGRGVDLRLFRPDARCVHLRERLGGGLPLVGYVGRLAPEKRIEALLPLAHRTDIRLVIIGDGPEQAFLRRAMPHAVFLGHLSGPALASAMASLDVLVAPGELETFCQVIQEAMASGVPVVAPGVGGPLDLIEHGRDGLLYPPGDHLALVAAVEQLVGSRALRLRIADAGLERVSLRSWDALTDELVGHYEHVCRVNARVGRASVAAAA</sequence>
<dbReference type="InterPro" id="IPR028098">
    <property type="entry name" value="Glyco_trans_4-like_N"/>
</dbReference>
<dbReference type="PANTHER" id="PTHR45947:SF3">
    <property type="entry name" value="SULFOQUINOVOSYL TRANSFERASE SQD2"/>
    <property type="match status" value="1"/>
</dbReference>
<dbReference type="CDD" id="cd03814">
    <property type="entry name" value="GT4-like"/>
    <property type="match status" value="1"/>
</dbReference>
<feature type="domain" description="Glycosyltransferase subfamily 4-like N-terminal" evidence="1">
    <location>
        <begin position="9"/>
        <end position="173"/>
    </location>
</feature>
<protein>
    <submittedName>
        <fullName evidence="2">Unannotated protein</fullName>
    </submittedName>
</protein>
<dbReference type="GO" id="GO:0016758">
    <property type="term" value="F:hexosyltransferase activity"/>
    <property type="evidence" value="ECO:0007669"/>
    <property type="project" value="TreeGrafter"/>
</dbReference>
<accession>A0A6J6UYJ3</accession>
<name>A0A6J6UYJ3_9ZZZZ</name>
<gene>
    <name evidence="2" type="ORF">UFOPK2810_01500</name>
</gene>
<dbReference type="InterPro" id="IPR050194">
    <property type="entry name" value="Glycosyltransferase_grp1"/>
</dbReference>
<reference evidence="2" key="1">
    <citation type="submission" date="2020-05" db="EMBL/GenBank/DDBJ databases">
        <authorList>
            <person name="Chiriac C."/>
            <person name="Salcher M."/>
            <person name="Ghai R."/>
            <person name="Kavagutti S V."/>
        </authorList>
    </citation>
    <scope>NUCLEOTIDE SEQUENCE</scope>
</reference>
<dbReference type="Pfam" id="PF13692">
    <property type="entry name" value="Glyco_trans_1_4"/>
    <property type="match status" value="1"/>
</dbReference>
<dbReference type="AlphaFoldDB" id="A0A6J6UYJ3"/>
<proteinExistence type="predicted"/>
<evidence type="ECO:0000313" key="2">
    <source>
        <dbReference type="EMBL" id="CAB4763427.1"/>
    </source>
</evidence>
<organism evidence="2">
    <name type="scientific">freshwater metagenome</name>
    <dbReference type="NCBI Taxonomy" id="449393"/>
    <lineage>
        <taxon>unclassified sequences</taxon>
        <taxon>metagenomes</taxon>
        <taxon>ecological metagenomes</taxon>
    </lineage>
</organism>
<dbReference type="Pfam" id="PF13439">
    <property type="entry name" value="Glyco_transf_4"/>
    <property type="match status" value="1"/>
</dbReference>
<evidence type="ECO:0000259" key="1">
    <source>
        <dbReference type="Pfam" id="PF13439"/>
    </source>
</evidence>
<dbReference type="SUPFAM" id="SSF53756">
    <property type="entry name" value="UDP-Glycosyltransferase/glycogen phosphorylase"/>
    <property type="match status" value="1"/>
</dbReference>
<dbReference type="Gene3D" id="3.40.50.2000">
    <property type="entry name" value="Glycogen Phosphorylase B"/>
    <property type="match status" value="2"/>
</dbReference>
<dbReference type="PANTHER" id="PTHR45947">
    <property type="entry name" value="SULFOQUINOVOSYL TRANSFERASE SQD2"/>
    <property type="match status" value="1"/>
</dbReference>